<name>A0ABU8EXC3_9GAMM</name>
<evidence type="ECO:0000313" key="1">
    <source>
        <dbReference type="EMBL" id="MEI4551625.1"/>
    </source>
</evidence>
<dbReference type="RefSeq" id="WP_336436581.1">
    <property type="nucleotide sequence ID" value="NZ_JBAWKS010000002.1"/>
</dbReference>
<dbReference type="GO" id="GO:0016757">
    <property type="term" value="F:glycosyltransferase activity"/>
    <property type="evidence" value="ECO:0007669"/>
    <property type="project" value="UniProtKB-KW"/>
</dbReference>
<keyword evidence="1" id="KW-0808">Transferase</keyword>
<dbReference type="EMBL" id="JBAWKS010000002">
    <property type="protein sequence ID" value="MEI4551625.1"/>
    <property type="molecule type" value="Genomic_DNA"/>
</dbReference>
<dbReference type="Gene3D" id="3.40.50.2000">
    <property type="entry name" value="Glycogen Phosphorylase B"/>
    <property type="match status" value="1"/>
</dbReference>
<gene>
    <name evidence="1" type="ORF">WAE96_18255</name>
</gene>
<keyword evidence="2" id="KW-1185">Reference proteome</keyword>
<protein>
    <submittedName>
        <fullName evidence="1">Glycosyltransferase</fullName>
        <ecNumber evidence="1">2.4.-.-</ecNumber>
    </submittedName>
</protein>
<accession>A0ABU8EXC3</accession>
<organism evidence="1 2">
    <name type="scientific">Pseudoalteromonas spongiae</name>
    <dbReference type="NCBI Taxonomy" id="298657"/>
    <lineage>
        <taxon>Bacteria</taxon>
        <taxon>Pseudomonadati</taxon>
        <taxon>Pseudomonadota</taxon>
        <taxon>Gammaproteobacteria</taxon>
        <taxon>Alteromonadales</taxon>
        <taxon>Pseudoalteromonadaceae</taxon>
        <taxon>Pseudoalteromonas</taxon>
    </lineage>
</organism>
<sequence length="369" mass="42252">MKFVVFAEDWGRHPSSTQHIFKVIAERYDVTWFNSVGMRKPKINFTDIKRVLGKVKLMMAGNVKAPSDKLPVEARNPLILPWHDNKWATRFNKRQVAKTLDLSSHEPIIYWVSVPTAINMIQLRPQDRLIYYCGDDFSSLAGVDYDLVKASEERLIHMAHNIYVVSKVLLDKMPKHKTQMLEHGVDYDLFSDIKKPHSQLHNLSNVIGFYGSISKWLDVDLLIKLAKARPNYHLVLIGKADIDISALVALPNVTYIAQIAHHQLASFSQHWQVSLLPFLDNGQIKACNPLKLKEYLAAGKPIVSTHFPAVERYKDMVLIAKDHAGFIARVDHAMVISKNPFLDWRTPSQQHVARHSWQQKAAFVLEQLD</sequence>
<dbReference type="SUPFAM" id="SSF53756">
    <property type="entry name" value="UDP-Glycosyltransferase/glycogen phosphorylase"/>
    <property type="match status" value="1"/>
</dbReference>
<dbReference type="EC" id="2.4.-.-" evidence="1"/>
<comment type="caution">
    <text evidence="1">The sequence shown here is derived from an EMBL/GenBank/DDBJ whole genome shotgun (WGS) entry which is preliminary data.</text>
</comment>
<reference evidence="1 2" key="1">
    <citation type="submission" date="2023-12" db="EMBL/GenBank/DDBJ databases">
        <title>Friends and Foes: Symbiotic and Algicidal bacterial influence on Karenia brevis blooms.</title>
        <authorList>
            <person name="Fei C."/>
            <person name="Mohamed A.R."/>
            <person name="Booker A."/>
            <person name="Arshad M."/>
            <person name="Klass S."/>
            <person name="Ahn S."/>
            <person name="Gilbert P.M."/>
            <person name="Heil C.A."/>
            <person name="Martinez J.M."/>
            <person name="Amin S.A."/>
        </authorList>
    </citation>
    <scope>NUCLEOTIDE SEQUENCE [LARGE SCALE GENOMIC DNA]</scope>
    <source>
        <strain evidence="1 2">CE15</strain>
    </source>
</reference>
<evidence type="ECO:0000313" key="2">
    <source>
        <dbReference type="Proteomes" id="UP001382455"/>
    </source>
</evidence>
<dbReference type="Pfam" id="PF13692">
    <property type="entry name" value="Glyco_trans_1_4"/>
    <property type="match status" value="1"/>
</dbReference>
<dbReference type="Proteomes" id="UP001382455">
    <property type="component" value="Unassembled WGS sequence"/>
</dbReference>
<proteinExistence type="predicted"/>
<keyword evidence="1" id="KW-0328">Glycosyltransferase</keyword>